<keyword evidence="1" id="KW-1133">Transmembrane helix</keyword>
<organism evidence="3 4">
    <name type="scientific">Didymodactylos carnosus</name>
    <dbReference type="NCBI Taxonomy" id="1234261"/>
    <lineage>
        <taxon>Eukaryota</taxon>
        <taxon>Metazoa</taxon>
        <taxon>Spiralia</taxon>
        <taxon>Gnathifera</taxon>
        <taxon>Rotifera</taxon>
        <taxon>Eurotatoria</taxon>
        <taxon>Bdelloidea</taxon>
        <taxon>Philodinida</taxon>
        <taxon>Philodinidae</taxon>
        <taxon>Didymodactylos</taxon>
    </lineage>
</organism>
<reference evidence="3" key="1">
    <citation type="submission" date="2021-02" db="EMBL/GenBank/DDBJ databases">
        <authorList>
            <person name="Nowell W R."/>
        </authorList>
    </citation>
    <scope>NUCLEOTIDE SEQUENCE</scope>
</reference>
<evidence type="ECO:0000256" key="1">
    <source>
        <dbReference type="SAM" id="Phobius"/>
    </source>
</evidence>
<dbReference type="Proteomes" id="UP000677228">
    <property type="component" value="Unassembled WGS sequence"/>
</dbReference>
<protein>
    <recommendedName>
        <fullName evidence="5">Pentapeptide repeat-containing protein</fullName>
    </recommendedName>
</protein>
<dbReference type="Gene3D" id="2.160.20.80">
    <property type="entry name" value="E3 ubiquitin-protein ligase SopA"/>
    <property type="match status" value="2"/>
</dbReference>
<evidence type="ECO:0000313" key="3">
    <source>
        <dbReference type="EMBL" id="CAF3608539.1"/>
    </source>
</evidence>
<dbReference type="Pfam" id="PF13599">
    <property type="entry name" value="Pentapeptide_4"/>
    <property type="match status" value="1"/>
</dbReference>
<dbReference type="InterPro" id="IPR052949">
    <property type="entry name" value="PA_immunity-related"/>
</dbReference>
<dbReference type="PANTHER" id="PTHR42999:SF1">
    <property type="entry name" value="PENTAPEPTIDE REPEAT-CONTAINING PROTEIN"/>
    <property type="match status" value="1"/>
</dbReference>
<dbReference type="Proteomes" id="UP000682733">
    <property type="component" value="Unassembled WGS sequence"/>
</dbReference>
<keyword evidence="1" id="KW-0472">Membrane</keyword>
<sequence length="610" mass="69912">MGHPLVVRPPPATRSLRRLPRRQRIIVQHQQEKEKKKGRWRYWGKVTKILSAILVPTMIAAFTIVTTIQQRRISEANREKDIQIADYQLKQATQLNEQNRLKDMEIANIKVTLERQIAEENREKDLQIANITGALERQIAEQNREKDIQIANIKAALERQIAHDNREKDIQIAHIKAALERQIAYDNREKDLQLADDIEKSTIFNSYLQDISNLLLKNGLIIYDLGSLVMARAKTLMILRQIDSKRKRYLIQFLYESSIIVSSALADYQQILSSSYAPNECQLPPIVPNEMVNVGETMISSNQTLDMHGADLSNLAFHSHSKQMLSGIKLAGADFLNASFIRITLKWSDFSRSSLLNVSYINSNLSYSLFRSASVVDSLFKNSDVRRSRFHQSSLINVRFIDTTISEADFYHSHLVNTTFIRCNLMRTDFSNSHLINVKFIDCQLKSTDFSFSILEKMNFTAVKMDCVRMTQVNLNGSSIDLITNAFDGAILPNGTVLQYKNFINCSKWLLNGTRITNCSYFGRDSITQTVSIPSHYLKLIQNDAVLEVKVITGTISVNTEFLDKNHNIIQSKDPFQIPYKALYIRLKTGTMTNNRTTISDIQLYIIKRF</sequence>
<proteinExistence type="predicted"/>
<dbReference type="AlphaFoldDB" id="A0A8S2H6J3"/>
<dbReference type="EMBL" id="CAJOBA010001675">
    <property type="protein sequence ID" value="CAF3608539.1"/>
    <property type="molecule type" value="Genomic_DNA"/>
</dbReference>
<accession>A0A8S2H6J3</accession>
<evidence type="ECO:0000313" key="4">
    <source>
        <dbReference type="Proteomes" id="UP000682733"/>
    </source>
</evidence>
<dbReference type="SUPFAM" id="SSF141571">
    <property type="entry name" value="Pentapeptide repeat-like"/>
    <property type="match status" value="1"/>
</dbReference>
<comment type="caution">
    <text evidence="3">The sequence shown here is derived from an EMBL/GenBank/DDBJ whole genome shotgun (WGS) entry which is preliminary data.</text>
</comment>
<keyword evidence="1" id="KW-0812">Transmembrane</keyword>
<evidence type="ECO:0008006" key="5">
    <source>
        <dbReference type="Google" id="ProtNLM"/>
    </source>
</evidence>
<feature type="transmembrane region" description="Helical" evidence="1">
    <location>
        <begin position="49"/>
        <end position="68"/>
    </location>
</feature>
<dbReference type="PANTHER" id="PTHR42999">
    <property type="entry name" value="ANTIBIOTIC RESISTANCE PROTEIN MCBG"/>
    <property type="match status" value="1"/>
</dbReference>
<dbReference type="EMBL" id="CAJNOK010001675">
    <property type="protein sequence ID" value="CAF0824176.1"/>
    <property type="molecule type" value="Genomic_DNA"/>
</dbReference>
<evidence type="ECO:0000313" key="2">
    <source>
        <dbReference type="EMBL" id="CAF0824176.1"/>
    </source>
</evidence>
<gene>
    <name evidence="2" type="ORF">OVA965_LOCUS5804</name>
    <name evidence="3" type="ORF">TMI583_LOCUS5801</name>
</gene>
<name>A0A8S2H6J3_9BILA</name>
<dbReference type="InterPro" id="IPR001646">
    <property type="entry name" value="5peptide_repeat"/>
</dbReference>